<dbReference type="InterPro" id="IPR006379">
    <property type="entry name" value="HAD-SF_hydro_IIB"/>
</dbReference>
<dbReference type="PANTHER" id="PTHR10000:SF8">
    <property type="entry name" value="HAD SUPERFAMILY HYDROLASE-LIKE, TYPE 3"/>
    <property type="match status" value="1"/>
</dbReference>
<evidence type="ECO:0000313" key="2">
    <source>
        <dbReference type="Proteomes" id="UP000185783"/>
    </source>
</evidence>
<sequence>MANMAYTNGADQPPIEIVFIDLDGTLANSSGEFTARTRTALKQAQAAGLKVVLATGRPAHVVQRVCRDLDLGGPYIALNGGACGDMGTGEVELAGEFHQEAAQTLCRFVQGFDALLAIHDATGWFADQEDERTRRRIAFLQQEPRQIGYEPGQLEKAIKIMAIGEDEALRAIAADLPVSVQPHIDCFRTTESYLEFVPKGLNKAQAAQKLLDAHGLTWGQAAAFGDGDNDRALLESVGHSFAMANARPEVKGSARFHAPSNDEDGVAVMLEKMVAGEVAF</sequence>
<dbReference type="GO" id="GO:0016791">
    <property type="term" value="F:phosphatase activity"/>
    <property type="evidence" value="ECO:0007669"/>
    <property type="project" value="TreeGrafter"/>
</dbReference>
<dbReference type="InterPro" id="IPR036412">
    <property type="entry name" value="HAD-like_sf"/>
</dbReference>
<dbReference type="CDD" id="cd07516">
    <property type="entry name" value="HAD_Pase"/>
    <property type="match status" value="1"/>
</dbReference>
<evidence type="ECO:0000313" key="1">
    <source>
        <dbReference type="EMBL" id="OKL45565.1"/>
    </source>
</evidence>
<dbReference type="Pfam" id="PF08282">
    <property type="entry name" value="Hydrolase_3"/>
    <property type="match status" value="1"/>
</dbReference>
<dbReference type="STRING" id="197461.A3843_04450"/>
<dbReference type="SFLD" id="SFLDG01140">
    <property type="entry name" value="C2.B:_Phosphomannomutase_and_P"/>
    <property type="match status" value="1"/>
</dbReference>
<dbReference type="NCBIfam" id="TIGR00099">
    <property type="entry name" value="Cof-subfamily"/>
    <property type="match status" value="1"/>
</dbReference>
<dbReference type="EMBL" id="LVVZ01000005">
    <property type="protein sequence ID" value="OKL45565.1"/>
    <property type="molecule type" value="Genomic_DNA"/>
</dbReference>
<comment type="caution">
    <text evidence="1">The sequence shown here is derived from an EMBL/GenBank/DDBJ whole genome shotgun (WGS) entry which is preliminary data.</text>
</comment>
<dbReference type="PROSITE" id="PS01229">
    <property type="entry name" value="COF_2"/>
    <property type="match status" value="1"/>
</dbReference>
<dbReference type="AlphaFoldDB" id="A0A1U7JLH7"/>
<dbReference type="GO" id="GO:0005829">
    <property type="term" value="C:cytosol"/>
    <property type="evidence" value="ECO:0007669"/>
    <property type="project" value="TreeGrafter"/>
</dbReference>
<dbReference type="Proteomes" id="UP000185783">
    <property type="component" value="Unassembled WGS sequence"/>
</dbReference>
<dbReference type="Gene3D" id="3.30.1240.10">
    <property type="match status" value="1"/>
</dbReference>
<organism evidence="1 2">
    <name type="scientific">Pseudovibrio exalbescens</name>
    <dbReference type="NCBI Taxonomy" id="197461"/>
    <lineage>
        <taxon>Bacteria</taxon>
        <taxon>Pseudomonadati</taxon>
        <taxon>Pseudomonadota</taxon>
        <taxon>Alphaproteobacteria</taxon>
        <taxon>Hyphomicrobiales</taxon>
        <taxon>Stappiaceae</taxon>
        <taxon>Pseudovibrio</taxon>
    </lineage>
</organism>
<dbReference type="InterPro" id="IPR023214">
    <property type="entry name" value="HAD_sf"/>
</dbReference>
<evidence type="ECO:0008006" key="3">
    <source>
        <dbReference type="Google" id="ProtNLM"/>
    </source>
</evidence>
<reference evidence="1 2" key="1">
    <citation type="submission" date="2016-03" db="EMBL/GenBank/DDBJ databases">
        <title>Genome sequence of Nesiotobacter sp. nov., a moderately halophilic alphaproteobacterium isolated from the Yellow Sea, China.</title>
        <authorList>
            <person name="Zhang G."/>
            <person name="Zhang R."/>
        </authorList>
    </citation>
    <scope>NUCLEOTIDE SEQUENCE [LARGE SCALE GENOMIC DNA]</scope>
    <source>
        <strain evidence="1 2">WB1-6</strain>
    </source>
</reference>
<dbReference type="GO" id="GO:0000287">
    <property type="term" value="F:magnesium ion binding"/>
    <property type="evidence" value="ECO:0007669"/>
    <property type="project" value="TreeGrafter"/>
</dbReference>
<dbReference type="InterPro" id="IPR000150">
    <property type="entry name" value="Cof"/>
</dbReference>
<keyword evidence="2" id="KW-1185">Reference proteome</keyword>
<dbReference type="Gene3D" id="3.40.50.1000">
    <property type="entry name" value="HAD superfamily/HAD-like"/>
    <property type="match status" value="1"/>
</dbReference>
<protein>
    <recommendedName>
        <fullName evidence="3">Hydrolase</fullName>
    </recommendedName>
</protein>
<dbReference type="PANTHER" id="PTHR10000">
    <property type="entry name" value="PHOSPHOSERINE PHOSPHATASE"/>
    <property type="match status" value="1"/>
</dbReference>
<dbReference type="NCBIfam" id="TIGR01484">
    <property type="entry name" value="HAD-SF-IIB"/>
    <property type="match status" value="1"/>
</dbReference>
<dbReference type="SUPFAM" id="SSF56784">
    <property type="entry name" value="HAD-like"/>
    <property type="match status" value="1"/>
</dbReference>
<proteinExistence type="predicted"/>
<dbReference type="SFLD" id="SFLDS00003">
    <property type="entry name" value="Haloacid_Dehalogenase"/>
    <property type="match status" value="1"/>
</dbReference>
<name>A0A1U7JLH7_9HYPH</name>
<accession>A0A1U7JLH7</accession>
<gene>
    <name evidence="1" type="ORF">A3843_04450</name>
</gene>